<dbReference type="InterPro" id="IPR008792">
    <property type="entry name" value="PQQD"/>
</dbReference>
<dbReference type="EMBL" id="NOJZ02000008">
    <property type="protein sequence ID" value="RDY23817.1"/>
    <property type="molecule type" value="Genomic_DNA"/>
</dbReference>
<name>A0A371ITK3_9FIRM</name>
<organism evidence="1 2">
    <name type="scientific">Romboutsia maritimum</name>
    <dbReference type="NCBI Taxonomy" id="2020948"/>
    <lineage>
        <taxon>Bacteria</taxon>
        <taxon>Bacillati</taxon>
        <taxon>Bacillota</taxon>
        <taxon>Clostridia</taxon>
        <taxon>Peptostreptococcales</taxon>
        <taxon>Peptostreptococcaceae</taxon>
        <taxon>Romboutsia</taxon>
    </lineage>
</organism>
<comment type="caution">
    <text evidence="1">The sequence shown here is derived from an EMBL/GenBank/DDBJ whole genome shotgun (WGS) entry which is preliminary data.</text>
</comment>
<dbReference type="Pfam" id="PF05402">
    <property type="entry name" value="PqqD"/>
    <property type="match status" value="1"/>
</dbReference>
<evidence type="ECO:0000313" key="2">
    <source>
        <dbReference type="Proteomes" id="UP000243494"/>
    </source>
</evidence>
<reference evidence="1 2" key="1">
    <citation type="journal article" date="2017" name="Genome Announc.">
        <title>Draft Genome Sequence of Romboutsia maritimum sp. nov. Strain CCRI-22766(T), Isolated from Coastal Estuarine Mud.</title>
        <authorList>
            <person name="Maheux A.F."/>
            <person name="Boudreau D.K."/>
            <person name="Berube E."/>
            <person name="Boissinot M."/>
            <person name="Raymond F."/>
            <person name="Brodeur S."/>
            <person name="Corbeil J."/>
            <person name="Brightwell G."/>
            <person name="Broda D."/>
            <person name="Omar R.F."/>
            <person name="Bergeron M.G."/>
        </authorList>
    </citation>
    <scope>NUCLEOTIDE SEQUENCE [LARGE SCALE GENOMIC DNA]</scope>
    <source>
        <strain evidence="1 2">CCRI-22766</strain>
    </source>
</reference>
<keyword evidence="2" id="KW-1185">Reference proteome</keyword>
<protein>
    <submittedName>
        <fullName evidence="1">PqqD family protein</fullName>
    </submittedName>
</protein>
<gene>
    <name evidence="1" type="ORF">CHF27_006220</name>
</gene>
<dbReference type="Gene3D" id="1.10.10.1150">
    <property type="entry name" value="Coenzyme PQQ synthesis protein D (PqqD)"/>
    <property type="match status" value="1"/>
</dbReference>
<sequence length="124" mass="14577">MFISKFKRNNKNYLDFIPIINSKIDWSINENDLVVLELKRSGTFDKFAQKLFKVPQKSDIQLDKQGSFVWKCINNEKTVYDISKEVSNEFGKDAEPLLDRLISYFNILNDNKFIKFNKNGKSNV</sequence>
<proteinExistence type="predicted"/>
<dbReference type="InterPro" id="IPR041881">
    <property type="entry name" value="PqqD_sf"/>
</dbReference>
<accession>A0A371ITK3</accession>
<dbReference type="AlphaFoldDB" id="A0A371ITK3"/>
<dbReference type="OrthoDB" id="308521at2"/>
<evidence type="ECO:0000313" key="1">
    <source>
        <dbReference type="EMBL" id="RDY23817.1"/>
    </source>
</evidence>
<dbReference type="Proteomes" id="UP000243494">
    <property type="component" value="Unassembled WGS sequence"/>
</dbReference>